<name>A0A448WI73_9PLAT</name>
<dbReference type="EMBL" id="CAAALY010014751">
    <property type="protein sequence ID" value="VEL12434.1"/>
    <property type="molecule type" value="Genomic_DNA"/>
</dbReference>
<evidence type="ECO:0000313" key="3">
    <source>
        <dbReference type="Proteomes" id="UP000784294"/>
    </source>
</evidence>
<accession>A0A448WI73</accession>
<reference evidence="2" key="1">
    <citation type="submission" date="2018-11" db="EMBL/GenBank/DDBJ databases">
        <authorList>
            <consortium name="Pathogen Informatics"/>
        </authorList>
    </citation>
    <scope>NUCLEOTIDE SEQUENCE</scope>
</reference>
<evidence type="ECO:0000256" key="1">
    <source>
        <dbReference type="SAM" id="MobiDB-lite"/>
    </source>
</evidence>
<gene>
    <name evidence="2" type="ORF">PXEA_LOCUS5874</name>
</gene>
<evidence type="ECO:0000313" key="2">
    <source>
        <dbReference type="EMBL" id="VEL12434.1"/>
    </source>
</evidence>
<keyword evidence="3" id="KW-1185">Reference proteome</keyword>
<organism evidence="2 3">
    <name type="scientific">Protopolystoma xenopodis</name>
    <dbReference type="NCBI Taxonomy" id="117903"/>
    <lineage>
        <taxon>Eukaryota</taxon>
        <taxon>Metazoa</taxon>
        <taxon>Spiralia</taxon>
        <taxon>Lophotrochozoa</taxon>
        <taxon>Platyhelminthes</taxon>
        <taxon>Monogenea</taxon>
        <taxon>Polyopisthocotylea</taxon>
        <taxon>Polystomatidea</taxon>
        <taxon>Polystomatidae</taxon>
        <taxon>Protopolystoma</taxon>
    </lineage>
</organism>
<dbReference type="Proteomes" id="UP000784294">
    <property type="component" value="Unassembled WGS sequence"/>
</dbReference>
<sequence>MPYSLTTTDSSDEVDDDGFVTTAFPASPLTSSYPALKPPMAEPRPENLALTFGSSLDSPRPPNTRPHQRMSATQLLRPLQAASPGVGPRVQSCRLCSAKTDTSPSGAKDGRESRQQRCTYWHPLNPAIGLRPSRLNRYQTRYWPRDCRTALTAASEPAANRTLGDTSATVPSSSAYAASSSLLTRSESSVSSYSPQLLVPTVCCCSLDWHTGEPLTANQASRRSRSCLASGSEQQRSRPNQDVFQAGLTRRRPSSSRQIRFGASRTRVSS</sequence>
<dbReference type="AlphaFoldDB" id="A0A448WI73"/>
<feature type="compositionally biased region" description="Polar residues" evidence="1">
    <location>
        <begin position="222"/>
        <end position="243"/>
    </location>
</feature>
<comment type="caution">
    <text evidence="2">The sequence shown here is derived from an EMBL/GenBank/DDBJ whole genome shotgun (WGS) entry which is preliminary data.</text>
</comment>
<proteinExistence type="predicted"/>
<feature type="region of interest" description="Disordered" evidence="1">
    <location>
        <begin position="23"/>
        <end position="71"/>
    </location>
</feature>
<protein>
    <submittedName>
        <fullName evidence="2">Uncharacterized protein</fullName>
    </submittedName>
</protein>
<feature type="region of interest" description="Disordered" evidence="1">
    <location>
        <begin position="222"/>
        <end position="270"/>
    </location>
</feature>